<reference evidence="1 2" key="1">
    <citation type="submission" date="2019-07" db="EMBL/GenBank/DDBJ databases">
        <title>Whole genome shotgun sequence of Nocardia ninae NBRC 108245.</title>
        <authorList>
            <person name="Hosoyama A."/>
            <person name="Uohara A."/>
            <person name="Ohji S."/>
            <person name="Ichikawa N."/>
        </authorList>
    </citation>
    <scope>NUCLEOTIDE SEQUENCE [LARGE SCALE GENOMIC DNA]</scope>
    <source>
        <strain evidence="1 2">NBRC 108245</strain>
    </source>
</reference>
<dbReference type="Proteomes" id="UP000321424">
    <property type="component" value="Unassembled WGS sequence"/>
</dbReference>
<comment type="caution">
    <text evidence="1">The sequence shown here is derived from an EMBL/GenBank/DDBJ whole genome shotgun (WGS) entry which is preliminary data.</text>
</comment>
<proteinExistence type="predicted"/>
<sequence>MPDAKAVLISLVLDADNTFVTAVTAEALLRRKDVVGLGVVAASFADADGSQSEWIGTALNDVYGVFADERDVAVRICSTLSRDPDAQIRRGAIDLIGLLERIDPVLRPM</sequence>
<keyword evidence="2" id="KW-1185">Reference proteome</keyword>
<evidence type="ECO:0000313" key="2">
    <source>
        <dbReference type="Proteomes" id="UP000321424"/>
    </source>
</evidence>
<name>A0A511MK71_9NOCA</name>
<evidence type="ECO:0000313" key="1">
    <source>
        <dbReference type="EMBL" id="GEM41023.1"/>
    </source>
</evidence>
<dbReference type="AlphaFoldDB" id="A0A511MK71"/>
<organism evidence="1 2">
    <name type="scientific">Nocardia ninae NBRC 108245</name>
    <dbReference type="NCBI Taxonomy" id="1210091"/>
    <lineage>
        <taxon>Bacteria</taxon>
        <taxon>Bacillati</taxon>
        <taxon>Actinomycetota</taxon>
        <taxon>Actinomycetes</taxon>
        <taxon>Mycobacteriales</taxon>
        <taxon>Nocardiaceae</taxon>
        <taxon>Nocardia</taxon>
    </lineage>
</organism>
<accession>A0A511MK71</accession>
<protein>
    <submittedName>
        <fullName evidence="1">Uncharacterized protein</fullName>
    </submittedName>
</protein>
<gene>
    <name evidence="1" type="ORF">NN4_55420</name>
</gene>
<dbReference type="EMBL" id="BJXA01000045">
    <property type="protein sequence ID" value="GEM41023.1"/>
    <property type="molecule type" value="Genomic_DNA"/>
</dbReference>